<reference evidence="9" key="1">
    <citation type="submission" date="2023-03" db="EMBL/GenBank/DDBJ databases">
        <title>Mating type loci evolution in Malassezia.</title>
        <authorList>
            <person name="Coelho M.A."/>
        </authorList>
    </citation>
    <scope>NUCLEOTIDE SEQUENCE</scope>
    <source>
        <strain evidence="9">CBS 14135</strain>
    </source>
</reference>
<dbReference type="Proteomes" id="UP001216638">
    <property type="component" value="Chromosome 6"/>
</dbReference>
<dbReference type="GO" id="GO:0005737">
    <property type="term" value="C:cytoplasm"/>
    <property type="evidence" value="ECO:0007669"/>
    <property type="project" value="TreeGrafter"/>
</dbReference>
<keyword evidence="3" id="KW-0677">Repeat</keyword>
<dbReference type="AlphaFoldDB" id="A0AAF0IRE0"/>
<dbReference type="PANTHER" id="PTHR23003:SF62">
    <property type="entry name" value="SERINE_ARGININE (SR)-TYPE SHUTTLING MRNA BINDING PROTEIN NPL3"/>
    <property type="match status" value="1"/>
</dbReference>
<sequence length="354" mass="40843">MSDVSARLYLGRLPQGVLREDITDLFRGLGRIIDVRILNGFGFVEFDDPRDAELAVRDFDGTMFMGDRLIVQFAKQPLRRDDRGPRDRDREREPYGGPRGYDRYDARPPRRGPRRGLYRIIVFNLPPGTSWQDLKDVGREYGQVVYSDINPSRPDEGALEFDHRDDYERALAKIEGTELRGALLRAEPDGEPPAERERSPVPTRWGREPRDDGAYPPREGDRWGRDTRPPRDYRDERPPPPMRDDRAYDREPLPPRDDDRAYDREPLPPRDDDREPLPPRDDDREPLPPRDDDREPLPPRDDDREPLPPRDDDREPLPPRDEPEPLPPRDEAPAPPADEASAPPADEASAPTDA</sequence>
<dbReference type="InterPro" id="IPR050374">
    <property type="entry name" value="RRT5_SRSF_SR"/>
</dbReference>
<dbReference type="GO" id="GO:0006397">
    <property type="term" value="P:mRNA processing"/>
    <property type="evidence" value="ECO:0007669"/>
    <property type="project" value="UniProtKB-KW"/>
</dbReference>
<dbReference type="CDD" id="cd12339">
    <property type="entry name" value="RRM2_SRSF1_4_like"/>
    <property type="match status" value="1"/>
</dbReference>
<accession>A0AAF0IRE0</accession>
<proteinExistence type="predicted"/>
<evidence type="ECO:0000256" key="7">
    <source>
        <dbReference type="SAM" id="MobiDB-lite"/>
    </source>
</evidence>
<name>A0AAF0IRE0_9BASI</name>
<evidence type="ECO:0000256" key="4">
    <source>
        <dbReference type="ARBA" id="ARBA00022884"/>
    </source>
</evidence>
<feature type="compositionally biased region" description="Low complexity" evidence="7">
    <location>
        <begin position="337"/>
        <end position="354"/>
    </location>
</feature>
<dbReference type="SMART" id="SM00360">
    <property type="entry name" value="RRM"/>
    <property type="match status" value="2"/>
</dbReference>
<keyword evidence="10" id="KW-1185">Reference proteome</keyword>
<dbReference type="PROSITE" id="PS50102">
    <property type="entry name" value="RRM"/>
    <property type="match status" value="2"/>
</dbReference>
<dbReference type="EMBL" id="CP119956">
    <property type="protein sequence ID" value="WFC97080.1"/>
    <property type="molecule type" value="Genomic_DNA"/>
</dbReference>
<evidence type="ECO:0000256" key="5">
    <source>
        <dbReference type="ARBA" id="ARBA00023242"/>
    </source>
</evidence>
<feature type="domain" description="RRM" evidence="8">
    <location>
        <begin position="6"/>
        <end position="76"/>
    </location>
</feature>
<evidence type="ECO:0000313" key="10">
    <source>
        <dbReference type="Proteomes" id="UP001216638"/>
    </source>
</evidence>
<feature type="region of interest" description="Disordered" evidence="7">
    <location>
        <begin position="78"/>
        <end position="110"/>
    </location>
</feature>
<dbReference type="Gene3D" id="3.30.70.330">
    <property type="match status" value="2"/>
</dbReference>
<keyword evidence="4 6" id="KW-0694">RNA-binding</keyword>
<evidence type="ECO:0000256" key="2">
    <source>
        <dbReference type="ARBA" id="ARBA00022664"/>
    </source>
</evidence>
<feature type="domain" description="RRM" evidence="8">
    <location>
        <begin position="118"/>
        <end position="191"/>
    </location>
</feature>
<evidence type="ECO:0000313" key="9">
    <source>
        <dbReference type="EMBL" id="WFC97080.1"/>
    </source>
</evidence>
<evidence type="ECO:0000259" key="8">
    <source>
        <dbReference type="PROSITE" id="PS50102"/>
    </source>
</evidence>
<dbReference type="GO" id="GO:0005634">
    <property type="term" value="C:nucleus"/>
    <property type="evidence" value="ECO:0007669"/>
    <property type="project" value="UniProtKB-SubCell"/>
</dbReference>
<dbReference type="SUPFAM" id="SSF54928">
    <property type="entry name" value="RNA-binding domain, RBD"/>
    <property type="match status" value="1"/>
</dbReference>
<dbReference type="PANTHER" id="PTHR23003">
    <property type="entry name" value="RNA RECOGNITION MOTIF RRM DOMAIN CONTAINING PROTEIN"/>
    <property type="match status" value="1"/>
</dbReference>
<dbReference type="InterPro" id="IPR000504">
    <property type="entry name" value="RRM_dom"/>
</dbReference>
<gene>
    <name evidence="9" type="ORF">MBRA1_003745</name>
</gene>
<dbReference type="InterPro" id="IPR012677">
    <property type="entry name" value="Nucleotide-bd_a/b_plait_sf"/>
</dbReference>
<protein>
    <recommendedName>
        <fullName evidence="8">RRM domain-containing protein</fullName>
    </recommendedName>
</protein>
<keyword evidence="2" id="KW-0507">mRNA processing</keyword>
<dbReference type="InterPro" id="IPR035979">
    <property type="entry name" value="RBD_domain_sf"/>
</dbReference>
<evidence type="ECO:0000256" key="3">
    <source>
        <dbReference type="ARBA" id="ARBA00022737"/>
    </source>
</evidence>
<feature type="compositionally biased region" description="Basic and acidic residues" evidence="7">
    <location>
        <begin position="78"/>
        <end position="108"/>
    </location>
</feature>
<feature type="compositionally biased region" description="Basic and acidic residues" evidence="7">
    <location>
        <begin position="193"/>
        <end position="332"/>
    </location>
</feature>
<keyword evidence="5" id="KW-0539">Nucleus</keyword>
<organism evidence="9 10">
    <name type="scientific">Malassezia brasiliensis</name>
    <dbReference type="NCBI Taxonomy" id="1821822"/>
    <lineage>
        <taxon>Eukaryota</taxon>
        <taxon>Fungi</taxon>
        <taxon>Dikarya</taxon>
        <taxon>Basidiomycota</taxon>
        <taxon>Ustilaginomycotina</taxon>
        <taxon>Malasseziomycetes</taxon>
        <taxon>Malasseziales</taxon>
        <taxon>Malasseziaceae</taxon>
        <taxon>Malassezia</taxon>
    </lineage>
</organism>
<dbReference type="GO" id="GO:0003729">
    <property type="term" value="F:mRNA binding"/>
    <property type="evidence" value="ECO:0007669"/>
    <property type="project" value="TreeGrafter"/>
</dbReference>
<evidence type="ECO:0000256" key="1">
    <source>
        <dbReference type="ARBA" id="ARBA00004123"/>
    </source>
</evidence>
<dbReference type="Pfam" id="PF00076">
    <property type="entry name" value="RRM_1"/>
    <property type="match status" value="2"/>
</dbReference>
<comment type="subcellular location">
    <subcellularLocation>
        <location evidence="1">Nucleus</location>
    </subcellularLocation>
</comment>
<feature type="region of interest" description="Disordered" evidence="7">
    <location>
        <begin position="184"/>
        <end position="354"/>
    </location>
</feature>
<evidence type="ECO:0000256" key="6">
    <source>
        <dbReference type="PROSITE-ProRule" id="PRU00176"/>
    </source>
</evidence>